<name>W4Q9T1_9BACI</name>
<dbReference type="PANTHER" id="PTHR33307">
    <property type="entry name" value="ALPHA-RHAMNOSIDASE (EUROFUNG)"/>
    <property type="match status" value="1"/>
</dbReference>
<sequence length="1128" mass="125603">MSNRRSKLLKRCLIIVTTFLLVIPASVFNTGLSIQSNDSSSVMAASNQTYINNLRVEYQNNPIGMDIENPRFSWEIASGVRGQQQTAYRILVATSTDNLTPESADVWDSGKVESNESVAVQYEGDAFQASTRYYWKVAVWDKDGDMIESSEDSFFETGLLSTDGVEGWDGAQWIALDATEENGAPMLRKEASLNGEVESARLYITALGVYDAYINGEKLGVLTEEGDTSYELLAPGWTSYDKEINYMTYDVTHYLEGEENVTIGAMLGNGWYNSRISSGGAPYYSNSGNDLALFAKMLITYTDGSTESIVTDTTSGWKGTNDSPYILDDIYDGEIYDATKEINGWNETGFDDSEWDDVKEHGYTEQFPNAIVTSYNGKTAQIVDELDQYPISVTTYDSIVNQESSRNERGEIDIVPEKSESDPERAKEFAPSITEGETVIYDLGQNMVGVPNINVNGEEGTEIRIRFAEMLNDDSNGADGPEGSIYVANLRGAQASAYYTLNGDEEGESYQTSLSFYGFRYVEVTVLTEGASVEIGNLTGKVATSAVDVTGSLVTSDQDVNQLISNIEWGQRGNYLWIPMDCPQRNERAGWLGDVQLFAKTGFYNMDTINFMEHFTDNMINAQYDNGSYPVTVPRSRYSRNTSPDSGWSDAGVIVPWTHWQMTGDTTLIERAYESMEEYMDLLYSMTGDTYRGPGSTYGDWLSFQRPDVSAMSGSNHYLLSDAFYAYDAMLMAEMAEVLGYSEDVEKYKTLFENIKVAFIENYIVIDEGNLTLLAGSRTTGNLSNPGEDNAQTSLLWALKLGLYENEEQKQQMVDLLVANIQNTDEYKAANPDSARVEFAENTLSVGFLGINVLGPVLSEVGHSDLAYTLLLQDEMPSWLYSVKSGATTIWERWNSYSVEDGFGPASMNSFNHFAYGAIGEWMYSDMLGISNDPSNPGFKHTILKPTVDTYNRIDWVKGSYDSVYGTIESEWTNQGNTVIYKTTVPANTTATLYLEAVSENMVLEGDVLASNAEGVEFIKFEDGRAVFELQSGSYEFHSVINGEEIKSIELLKGLLESYIDSSEVTKPLSRQLTNSLNQVQHHLNRGAYKQAEHHLNNFLKHLNNKDELSETVKAHLLIGARSLEVFW</sequence>
<proteinExistence type="predicted"/>
<dbReference type="Pfam" id="PF08531">
    <property type="entry name" value="Bac_rhamnosid_N"/>
    <property type="match status" value="1"/>
</dbReference>
<evidence type="ECO:0000313" key="9">
    <source>
        <dbReference type="EMBL" id="GAE28816.1"/>
    </source>
</evidence>
<dbReference type="GO" id="GO:0030596">
    <property type="term" value="F:alpha-L-rhamnosidase activity"/>
    <property type="evidence" value="ECO:0007669"/>
    <property type="project" value="UniProtKB-EC"/>
</dbReference>
<dbReference type="InterPro" id="IPR012341">
    <property type="entry name" value="6hp_glycosidase-like_sf"/>
</dbReference>
<dbReference type="InterPro" id="IPR054470">
    <property type="entry name" value="FIMAH_dom"/>
</dbReference>
<dbReference type="PANTHER" id="PTHR33307:SF6">
    <property type="entry name" value="ALPHA-RHAMNOSIDASE (EUROFUNG)-RELATED"/>
    <property type="match status" value="1"/>
</dbReference>
<dbReference type="AlphaFoldDB" id="W4Q9T1"/>
<dbReference type="InterPro" id="IPR035398">
    <property type="entry name" value="Bac_rhamnosid_C"/>
</dbReference>
<dbReference type="Pfam" id="PF22888">
    <property type="entry name" value="FIMAH"/>
    <property type="match status" value="1"/>
</dbReference>
<dbReference type="InterPro" id="IPR013783">
    <property type="entry name" value="Ig-like_fold"/>
</dbReference>
<evidence type="ECO:0000259" key="7">
    <source>
        <dbReference type="Pfam" id="PF17390"/>
    </source>
</evidence>
<dbReference type="Gene3D" id="2.60.120.260">
    <property type="entry name" value="Galactose-binding domain-like"/>
    <property type="match status" value="2"/>
</dbReference>
<dbReference type="Pfam" id="PF25788">
    <property type="entry name" value="Ig_Rha78A_N"/>
    <property type="match status" value="1"/>
</dbReference>
<dbReference type="SUPFAM" id="SSF48208">
    <property type="entry name" value="Six-hairpin glycosidases"/>
    <property type="match status" value="1"/>
</dbReference>
<evidence type="ECO:0000256" key="3">
    <source>
        <dbReference type="ARBA" id="ARBA00022801"/>
    </source>
</evidence>
<dbReference type="Pfam" id="PF17390">
    <property type="entry name" value="Bac_rhamnosid_C"/>
    <property type="match status" value="1"/>
</dbReference>
<organism evidence="9 10">
    <name type="scientific">Halalkalibacter hemicellulosilyticusJCM 9152</name>
    <dbReference type="NCBI Taxonomy" id="1236971"/>
    <lineage>
        <taxon>Bacteria</taxon>
        <taxon>Bacillati</taxon>
        <taxon>Bacillota</taxon>
        <taxon>Bacilli</taxon>
        <taxon>Bacillales</taxon>
        <taxon>Bacillaceae</taxon>
        <taxon>Halalkalibacter</taxon>
    </lineage>
</organism>
<dbReference type="Gene3D" id="1.50.10.10">
    <property type="match status" value="1"/>
</dbReference>
<feature type="domain" description="Alpha-L-rhamnosidase C-terminal" evidence="7">
    <location>
        <begin position="929"/>
        <end position="999"/>
    </location>
</feature>
<feature type="domain" description="Bacterial alpha-L-rhamnosidase N-terminal" evidence="5">
    <location>
        <begin position="196"/>
        <end position="372"/>
    </location>
</feature>
<keyword evidence="10" id="KW-1185">Reference proteome</keyword>
<accession>W4Q9T1</accession>
<dbReference type="Gene3D" id="2.60.420.10">
    <property type="entry name" value="Maltose phosphorylase, domain 3"/>
    <property type="match status" value="1"/>
</dbReference>
<dbReference type="Gene3D" id="2.60.40.10">
    <property type="entry name" value="Immunoglobulins"/>
    <property type="match status" value="1"/>
</dbReference>
<feature type="domain" description="FIMAH" evidence="8">
    <location>
        <begin position="1050"/>
        <end position="1124"/>
    </location>
</feature>
<feature type="domain" description="Alpha-L-rhamnosidase six-hairpin glycosidase" evidence="6">
    <location>
        <begin position="550"/>
        <end position="925"/>
    </location>
</feature>
<feature type="domain" description="Alpha-L-rhamnosidase concanavalin-like" evidence="4">
    <location>
        <begin position="435"/>
        <end position="530"/>
    </location>
</feature>
<protein>
    <recommendedName>
        <fullName evidence="2">alpha-L-rhamnosidase</fullName>
        <ecNumber evidence="2">3.2.1.40</ecNumber>
    </recommendedName>
</protein>
<dbReference type="InterPro" id="IPR016007">
    <property type="entry name" value="Alpha_rhamnosid"/>
</dbReference>
<dbReference type="InterPro" id="IPR035396">
    <property type="entry name" value="Bac_rhamnosid6H"/>
</dbReference>
<comment type="caution">
    <text evidence="9">The sequence shown here is derived from an EMBL/GenBank/DDBJ whole genome shotgun (WGS) entry which is preliminary data.</text>
</comment>
<dbReference type="STRING" id="1236971.JCM9152_150"/>
<gene>
    <name evidence="9" type="ORF">JCM9152_150</name>
</gene>
<dbReference type="RefSeq" id="WP_148296407.1">
    <property type="nucleotide sequence ID" value="NZ_BAUU01000001.1"/>
</dbReference>
<evidence type="ECO:0000259" key="5">
    <source>
        <dbReference type="Pfam" id="PF08531"/>
    </source>
</evidence>
<comment type="catalytic activity">
    <reaction evidence="1">
        <text>Hydrolysis of terminal non-reducing alpha-L-rhamnose residues in alpha-L-rhamnosides.</text>
        <dbReference type="EC" id="3.2.1.40"/>
    </reaction>
</comment>
<evidence type="ECO:0000259" key="4">
    <source>
        <dbReference type="Pfam" id="PF05592"/>
    </source>
</evidence>
<evidence type="ECO:0000259" key="6">
    <source>
        <dbReference type="Pfam" id="PF17389"/>
    </source>
</evidence>
<dbReference type="OrthoDB" id="9761045at2"/>
<dbReference type="EC" id="3.2.1.40" evidence="2"/>
<evidence type="ECO:0000256" key="2">
    <source>
        <dbReference type="ARBA" id="ARBA00012652"/>
    </source>
</evidence>
<dbReference type="EMBL" id="BAUU01000001">
    <property type="protein sequence ID" value="GAE28816.1"/>
    <property type="molecule type" value="Genomic_DNA"/>
</dbReference>
<dbReference type="PIRSF" id="PIRSF010631">
    <property type="entry name" value="A-rhamnsds"/>
    <property type="match status" value="1"/>
</dbReference>
<reference evidence="9" key="1">
    <citation type="journal article" date="2014" name="Genome Announc.">
        <title>Draft Genome Sequences of Three Alkaliphilic Bacillus Strains, Bacillus wakoensis JCM 9140T, Bacillus akibai JCM 9157T, and Bacillus hemicellulosilyticus JCM 9152T.</title>
        <authorList>
            <person name="Yuki M."/>
            <person name="Oshima K."/>
            <person name="Suda W."/>
            <person name="Oshida Y."/>
            <person name="Kitamura K."/>
            <person name="Iida T."/>
            <person name="Hattori M."/>
            <person name="Ohkuma M."/>
        </authorList>
    </citation>
    <scope>NUCLEOTIDE SEQUENCE [LARGE SCALE GENOMIC DNA]</scope>
    <source>
        <strain evidence="9">JCM 9152</strain>
    </source>
</reference>
<dbReference type="InterPro" id="IPR008928">
    <property type="entry name" value="6-hairpin_glycosidase_sf"/>
</dbReference>
<dbReference type="GO" id="GO:0005975">
    <property type="term" value="P:carbohydrate metabolic process"/>
    <property type="evidence" value="ECO:0007669"/>
    <property type="project" value="InterPro"/>
</dbReference>
<dbReference type="Pfam" id="PF05592">
    <property type="entry name" value="Bac_rhamnosid"/>
    <property type="match status" value="1"/>
</dbReference>
<dbReference type="InterPro" id="IPR013737">
    <property type="entry name" value="Bac_rhamnosid_N"/>
</dbReference>
<dbReference type="Pfam" id="PF17389">
    <property type="entry name" value="Bac_rhamnosid6H"/>
    <property type="match status" value="1"/>
</dbReference>
<evidence type="ECO:0000256" key="1">
    <source>
        <dbReference type="ARBA" id="ARBA00001445"/>
    </source>
</evidence>
<dbReference type="Proteomes" id="UP000018895">
    <property type="component" value="Unassembled WGS sequence"/>
</dbReference>
<evidence type="ECO:0000259" key="8">
    <source>
        <dbReference type="Pfam" id="PF22888"/>
    </source>
</evidence>
<keyword evidence="3" id="KW-0378">Hydrolase</keyword>
<dbReference type="InterPro" id="IPR008902">
    <property type="entry name" value="Rhamnosid_concanavalin"/>
</dbReference>
<evidence type="ECO:0000313" key="10">
    <source>
        <dbReference type="Proteomes" id="UP000018895"/>
    </source>
</evidence>